<sequence>MLHLHLNVNLGGAGDVRQLTALGDGTLIKLALKWGPVIASFFGVKLPDLSGLVSEVKEPVVDS</sequence>
<keyword evidence="2" id="KW-1185">Reference proteome</keyword>
<evidence type="ECO:0000313" key="2">
    <source>
        <dbReference type="Proteomes" id="UP000464178"/>
    </source>
</evidence>
<dbReference type="Proteomes" id="UP000464178">
    <property type="component" value="Chromosome"/>
</dbReference>
<organism evidence="1 2">
    <name type="scientific">Gemmata massiliana</name>
    <dbReference type="NCBI Taxonomy" id="1210884"/>
    <lineage>
        <taxon>Bacteria</taxon>
        <taxon>Pseudomonadati</taxon>
        <taxon>Planctomycetota</taxon>
        <taxon>Planctomycetia</taxon>
        <taxon>Gemmatales</taxon>
        <taxon>Gemmataceae</taxon>
        <taxon>Gemmata</taxon>
    </lineage>
</organism>
<dbReference type="KEGG" id="gms:SOIL9_16530"/>
<evidence type="ECO:0000313" key="1">
    <source>
        <dbReference type="EMBL" id="VTR96061.1"/>
    </source>
</evidence>
<dbReference type="AlphaFoldDB" id="A0A6P2D429"/>
<proteinExistence type="predicted"/>
<reference evidence="1 2" key="1">
    <citation type="submission" date="2019-05" db="EMBL/GenBank/DDBJ databases">
        <authorList>
            <consortium name="Science for Life Laboratories"/>
        </authorList>
    </citation>
    <scope>NUCLEOTIDE SEQUENCE [LARGE SCALE GENOMIC DNA]</scope>
    <source>
        <strain evidence="1">Soil9</strain>
    </source>
</reference>
<dbReference type="EMBL" id="LR593886">
    <property type="protein sequence ID" value="VTR96061.1"/>
    <property type="molecule type" value="Genomic_DNA"/>
</dbReference>
<protein>
    <submittedName>
        <fullName evidence="1">Uncharacterized protein</fullName>
    </submittedName>
</protein>
<name>A0A6P2D429_9BACT</name>
<gene>
    <name evidence="1" type="ORF">SOIL9_16530</name>
</gene>
<accession>A0A6P2D429</accession>